<feature type="region of interest" description="Disordered" evidence="1">
    <location>
        <begin position="1"/>
        <end position="21"/>
    </location>
</feature>
<dbReference type="EMBL" id="LR797100">
    <property type="protein sequence ID" value="CAB4186522.1"/>
    <property type="molecule type" value="Genomic_DNA"/>
</dbReference>
<evidence type="ECO:0008006" key="3">
    <source>
        <dbReference type="Google" id="ProtNLM"/>
    </source>
</evidence>
<protein>
    <recommendedName>
        <fullName evidence="3">Internal virion protein</fullName>
    </recommendedName>
</protein>
<reference evidence="2" key="1">
    <citation type="submission" date="2020-05" db="EMBL/GenBank/DDBJ databases">
        <authorList>
            <person name="Chiriac C."/>
            <person name="Salcher M."/>
            <person name="Ghai R."/>
            <person name="Kavagutti S V."/>
        </authorList>
    </citation>
    <scope>NUCLEOTIDE SEQUENCE</scope>
</reference>
<organism evidence="2">
    <name type="scientific">uncultured Caudovirales phage</name>
    <dbReference type="NCBI Taxonomy" id="2100421"/>
    <lineage>
        <taxon>Viruses</taxon>
        <taxon>Duplodnaviria</taxon>
        <taxon>Heunggongvirae</taxon>
        <taxon>Uroviricota</taxon>
        <taxon>Caudoviricetes</taxon>
        <taxon>Peduoviridae</taxon>
        <taxon>Maltschvirus</taxon>
        <taxon>Maltschvirus maltsch</taxon>
    </lineage>
</organism>
<name>A0A6J5QRW7_9CAUD</name>
<accession>A0A6J5QRW7</accession>
<gene>
    <name evidence="2" type="ORF">UFOVP1148_21</name>
</gene>
<evidence type="ECO:0000313" key="2">
    <source>
        <dbReference type="EMBL" id="CAB4186522.1"/>
    </source>
</evidence>
<sequence>MYTDPYATSTSWNPNYQGPPSGLVQFDQSGAQMGGGGMDAAGAFQVAGGIMAIFGAANSAIGTFYQAQSAQNQLKVQAQNERFQSQMSAINAKSAEFSAQQSLLAGEKQIGQYTMRAGQQKSSAVASMAARGIQGGVGSAKEVIGSMDIVKEIDRLTMSASNVRQAEAIRTQAMNYRNQSIMSGLSADNLNTSAGTIYPGLGMATSLIGSATDIGGNWARDNRLEQLLLAQSTKRF</sequence>
<proteinExistence type="predicted"/>
<evidence type="ECO:0000256" key="1">
    <source>
        <dbReference type="SAM" id="MobiDB-lite"/>
    </source>
</evidence>
<feature type="compositionally biased region" description="Polar residues" evidence="1">
    <location>
        <begin position="1"/>
        <end position="18"/>
    </location>
</feature>